<evidence type="ECO:0000313" key="7">
    <source>
        <dbReference type="Proteomes" id="UP000030475"/>
    </source>
</evidence>
<evidence type="ECO:0000256" key="3">
    <source>
        <dbReference type="ARBA" id="ARBA00022729"/>
    </source>
</evidence>
<dbReference type="PANTHER" id="PTHR47151">
    <property type="entry name" value="LEU/ILE/VAL-BINDING ABC TRANSPORTER SUBUNIT"/>
    <property type="match status" value="1"/>
</dbReference>
<dbReference type="AlphaFoldDB" id="A0AA40MG68"/>
<sequence>MNMRKVVWVGVAAIALFEAGFAHADVVRLGIAGPLTGPIAHLGKDAESGAKLAVNELNRQKLVIGGVPVTFELVSEDDQGDPKDAVKVAQRLVDDGVKGVIGHLNSGPTIVASRIYANAGVPQVAPVATNPTLTTQGFRTTFRLMATDNQQGGKLAAFAKRIAGSGGIALVDDRSAYGQGLIDEVEKDLRGLGVTPLAREYTNDKAVDFSGILTRIKAAQPAVIVYGGADAQAGPMVKRMIELGINAAFIGGDGVCTADWTKLSGGANERQYCTQAGAPHDRMPRYAEFKAKFERQFGKIVVFAPYSYDATMLIADAMRRANSVDPKVYVNALATSRYTGITGEISFSPTGDNINGTVAVYQIKNGNLVPVSNSN</sequence>
<protein>
    <submittedName>
        <fullName evidence="6">Receptor ligand binding region family protein</fullName>
    </submittedName>
</protein>
<dbReference type="SUPFAM" id="SSF53822">
    <property type="entry name" value="Periplasmic binding protein-like I"/>
    <property type="match status" value="1"/>
</dbReference>
<keyword evidence="4" id="KW-0029">Amino-acid transport</keyword>
<comment type="caution">
    <text evidence="6">The sequence shown here is derived from an EMBL/GenBank/DDBJ whole genome shotgun (WGS) entry which is preliminary data.</text>
</comment>
<dbReference type="EMBL" id="JQIM01000009">
    <property type="protein sequence ID" value="KGX11529.1"/>
    <property type="molecule type" value="Genomic_DNA"/>
</dbReference>
<evidence type="ECO:0000313" key="6">
    <source>
        <dbReference type="EMBL" id="KGX11529.1"/>
    </source>
</evidence>
<dbReference type="Gene3D" id="3.40.50.2300">
    <property type="match status" value="2"/>
</dbReference>
<dbReference type="Pfam" id="PF13458">
    <property type="entry name" value="Peripla_BP_6"/>
    <property type="match status" value="1"/>
</dbReference>
<dbReference type="InterPro" id="IPR000709">
    <property type="entry name" value="Leu_Ile_Val-bd"/>
</dbReference>
<dbReference type="Proteomes" id="UP000030475">
    <property type="component" value="Unassembled WGS sequence"/>
</dbReference>
<keyword evidence="2" id="KW-0813">Transport</keyword>
<evidence type="ECO:0000259" key="5">
    <source>
        <dbReference type="Pfam" id="PF13458"/>
    </source>
</evidence>
<comment type="similarity">
    <text evidence="1">Belongs to the leucine-binding protein family.</text>
</comment>
<dbReference type="InterPro" id="IPR028082">
    <property type="entry name" value="Peripla_BP_I"/>
</dbReference>
<dbReference type="PRINTS" id="PR00337">
    <property type="entry name" value="LEUILEVALBP"/>
</dbReference>
<reference evidence="6 7" key="1">
    <citation type="submission" date="2014-08" db="EMBL/GenBank/DDBJ databases">
        <authorList>
            <person name="Bunnell A."/>
            <person name="Chain P.S."/>
            <person name="Chertkov O."/>
            <person name="Currie B.J."/>
            <person name="Daligault H.E."/>
            <person name="Davenport K.W."/>
            <person name="Davis C."/>
            <person name="Gleasner C.D."/>
            <person name="Johnson S.L."/>
            <person name="Kaestli M."/>
            <person name="Koren S."/>
            <person name="Kunde Y.A."/>
            <person name="Mayo M."/>
            <person name="McMurry K.K."/>
            <person name="Price E.P."/>
            <person name="Reitenga K.G."/>
            <person name="Robison R."/>
            <person name="Rosovitz M.J."/>
            <person name="Sarovich D.S."/>
            <person name="Teshima H."/>
        </authorList>
    </citation>
    <scope>NUCLEOTIDE SEQUENCE [LARGE SCALE GENOMIC DNA]</scope>
    <source>
        <strain evidence="6 7">MSHR44</strain>
    </source>
</reference>
<keyword evidence="3" id="KW-0732">Signal</keyword>
<keyword evidence="6" id="KW-0675">Receptor</keyword>
<dbReference type="CDD" id="cd06342">
    <property type="entry name" value="PBP1_ABC_LIVBP-like"/>
    <property type="match status" value="1"/>
</dbReference>
<organism evidence="6 7">
    <name type="scientific">Burkholderia pseudomallei</name>
    <name type="common">Pseudomonas pseudomallei</name>
    <dbReference type="NCBI Taxonomy" id="28450"/>
    <lineage>
        <taxon>Bacteria</taxon>
        <taxon>Pseudomonadati</taxon>
        <taxon>Pseudomonadota</taxon>
        <taxon>Betaproteobacteria</taxon>
        <taxon>Burkholderiales</taxon>
        <taxon>Burkholderiaceae</taxon>
        <taxon>Burkholderia</taxon>
        <taxon>pseudomallei group</taxon>
    </lineage>
</organism>
<evidence type="ECO:0000256" key="1">
    <source>
        <dbReference type="ARBA" id="ARBA00010062"/>
    </source>
</evidence>
<dbReference type="GO" id="GO:0006865">
    <property type="term" value="P:amino acid transport"/>
    <property type="evidence" value="ECO:0007669"/>
    <property type="project" value="UniProtKB-KW"/>
</dbReference>
<feature type="domain" description="Leucine-binding protein" evidence="5">
    <location>
        <begin position="27"/>
        <end position="366"/>
    </location>
</feature>
<proteinExistence type="inferred from homology"/>
<dbReference type="PANTHER" id="PTHR47151:SF2">
    <property type="entry name" value="AMINO ACID BINDING PROTEIN"/>
    <property type="match status" value="1"/>
</dbReference>
<name>A0AA40MG68_BURPE</name>
<evidence type="ECO:0000256" key="2">
    <source>
        <dbReference type="ARBA" id="ARBA00022448"/>
    </source>
</evidence>
<dbReference type="InterPro" id="IPR028081">
    <property type="entry name" value="Leu-bd"/>
</dbReference>
<evidence type="ECO:0000256" key="4">
    <source>
        <dbReference type="ARBA" id="ARBA00022970"/>
    </source>
</evidence>
<gene>
    <name evidence="6" type="ORF">Y036_4292</name>
</gene>
<accession>A0AA40MG68</accession>